<keyword evidence="2" id="KW-0472">Membrane</keyword>
<feature type="compositionally biased region" description="Pro residues" evidence="1">
    <location>
        <begin position="33"/>
        <end position="42"/>
    </location>
</feature>
<accession>A0ABN3VCF0</accession>
<proteinExistence type="predicted"/>
<protein>
    <submittedName>
        <fullName evidence="3">Uncharacterized protein</fullName>
    </submittedName>
</protein>
<feature type="transmembrane region" description="Helical" evidence="2">
    <location>
        <begin position="97"/>
        <end position="119"/>
    </location>
</feature>
<comment type="caution">
    <text evidence="3">The sequence shown here is derived from an EMBL/GenBank/DDBJ whole genome shotgun (WGS) entry which is preliminary data.</text>
</comment>
<evidence type="ECO:0000313" key="3">
    <source>
        <dbReference type="EMBL" id="GAA2791521.1"/>
    </source>
</evidence>
<evidence type="ECO:0000256" key="2">
    <source>
        <dbReference type="SAM" id="Phobius"/>
    </source>
</evidence>
<organism evidence="3 4">
    <name type="scientific">Saccharopolyspora taberi</name>
    <dbReference type="NCBI Taxonomy" id="60895"/>
    <lineage>
        <taxon>Bacteria</taxon>
        <taxon>Bacillati</taxon>
        <taxon>Actinomycetota</taxon>
        <taxon>Actinomycetes</taxon>
        <taxon>Pseudonocardiales</taxon>
        <taxon>Pseudonocardiaceae</taxon>
        <taxon>Saccharopolyspora</taxon>
    </lineage>
</organism>
<gene>
    <name evidence="3" type="ORF">GCM10010470_27940</name>
</gene>
<feature type="region of interest" description="Disordered" evidence="1">
    <location>
        <begin position="30"/>
        <end position="71"/>
    </location>
</feature>
<reference evidence="3 4" key="1">
    <citation type="journal article" date="2019" name="Int. J. Syst. Evol. Microbiol.">
        <title>The Global Catalogue of Microorganisms (GCM) 10K type strain sequencing project: providing services to taxonomists for standard genome sequencing and annotation.</title>
        <authorList>
            <consortium name="The Broad Institute Genomics Platform"/>
            <consortium name="The Broad Institute Genome Sequencing Center for Infectious Disease"/>
            <person name="Wu L."/>
            <person name="Ma J."/>
        </authorList>
    </citation>
    <scope>NUCLEOTIDE SEQUENCE [LARGE SCALE GENOMIC DNA]</scope>
    <source>
        <strain evidence="3 4">JCM 9383</strain>
    </source>
</reference>
<feature type="region of interest" description="Disordered" evidence="1">
    <location>
        <begin position="1"/>
        <end position="20"/>
    </location>
</feature>
<dbReference type="Proteomes" id="UP001500979">
    <property type="component" value="Unassembled WGS sequence"/>
</dbReference>
<keyword evidence="2" id="KW-1133">Transmembrane helix</keyword>
<evidence type="ECO:0000256" key="1">
    <source>
        <dbReference type="SAM" id="MobiDB-lite"/>
    </source>
</evidence>
<dbReference type="EMBL" id="BAAAUX010000013">
    <property type="protein sequence ID" value="GAA2791521.1"/>
    <property type="molecule type" value="Genomic_DNA"/>
</dbReference>
<name>A0ABN3VCF0_9PSEU</name>
<dbReference type="RefSeq" id="WP_344680072.1">
    <property type="nucleotide sequence ID" value="NZ_BAAAUX010000013.1"/>
</dbReference>
<evidence type="ECO:0000313" key="4">
    <source>
        <dbReference type="Proteomes" id="UP001500979"/>
    </source>
</evidence>
<keyword evidence="4" id="KW-1185">Reference proteome</keyword>
<sequence length="127" mass="13513">MRDALSGRDGTQPLPASTVYPDVLSGLTTAYPPLRPAEPVPPAELSEEARRAVRSKRRSRSTEPEWSVPAAYGNAEQASVAPAQNLPAQRRNIGGRIVGVLIMLVIFGSLAIGIVRALLEEFGVLGP</sequence>
<keyword evidence="2" id="KW-0812">Transmembrane</keyword>